<dbReference type="PRINTS" id="PR01407">
    <property type="entry name" value="BUTYPHLNCDUF"/>
</dbReference>
<dbReference type="PANTHER" id="PTHR24103">
    <property type="entry name" value="E3 UBIQUITIN-PROTEIN LIGASE TRIM"/>
    <property type="match status" value="1"/>
</dbReference>
<evidence type="ECO:0000259" key="2">
    <source>
        <dbReference type="PROSITE" id="PS50188"/>
    </source>
</evidence>
<dbReference type="Pfam" id="PF13765">
    <property type="entry name" value="PRY"/>
    <property type="match status" value="1"/>
</dbReference>
<feature type="non-terminal residue" evidence="3">
    <location>
        <position position="81"/>
    </location>
</feature>
<dbReference type="InterPro" id="IPR003879">
    <property type="entry name" value="Butyrophylin_SPRY"/>
</dbReference>
<dbReference type="OrthoDB" id="9049620at2759"/>
<dbReference type="InterPro" id="IPR001870">
    <property type="entry name" value="B30.2/SPRY"/>
</dbReference>
<dbReference type="Proteomes" id="UP000516988">
    <property type="component" value="Unassembled WGS sequence"/>
</dbReference>
<protein>
    <submittedName>
        <fullName evidence="3">BT1A1 protein</fullName>
    </submittedName>
</protein>
<gene>
    <name evidence="3" type="primary">Btn1a1_2</name>
    <name evidence="3" type="ORF">STECAR_R15397</name>
</gene>
<sequence length="81" mass="8744">ATVTLDPAAAHPQILVSADGRTARRRDAPPAPLPSGSERFECLRCILGRQGFAAGRHRRAVEVRPGADWALGVAREFVSRK</sequence>
<feature type="non-terminal residue" evidence="3">
    <location>
        <position position="1"/>
    </location>
</feature>
<evidence type="ECO:0000256" key="1">
    <source>
        <dbReference type="SAM" id="MobiDB-lite"/>
    </source>
</evidence>
<feature type="region of interest" description="Disordered" evidence="1">
    <location>
        <begin position="15"/>
        <end position="36"/>
    </location>
</feature>
<dbReference type="InterPro" id="IPR013320">
    <property type="entry name" value="ConA-like_dom_sf"/>
</dbReference>
<dbReference type="SUPFAM" id="SSF49899">
    <property type="entry name" value="Concanavalin A-like lectins/glucanases"/>
    <property type="match status" value="1"/>
</dbReference>
<dbReference type="PROSITE" id="PS50188">
    <property type="entry name" value="B302_SPRY"/>
    <property type="match status" value="1"/>
</dbReference>
<dbReference type="InterPro" id="IPR043136">
    <property type="entry name" value="B30.2/SPRY_sf"/>
</dbReference>
<reference evidence="3 4" key="1">
    <citation type="submission" date="2019-09" db="EMBL/GenBank/DDBJ databases">
        <title>Bird 10,000 Genomes (B10K) Project - Family phase.</title>
        <authorList>
            <person name="Zhang G."/>
        </authorList>
    </citation>
    <scope>NUCLEOTIDE SEQUENCE [LARGE SCALE GENOMIC DNA]</scope>
    <source>
        <strain evidence="3">OUT-0004</strain>
    </source>
</reference>
<dbReference type="AlphaFoldDB" id="A0A7K6W9X9"/>
<dbReference type="EMBL" id="VZSC01007609">
    <property type="protein sequence ID" value="NWX44173.1"/>
    <property type="molecule type" value="Genomic_DNA"/>
</dbReference>
<feature type="domain" description="B30.2/SPRY" evidence="2">
    <location>
        <begin position="1"/>
        <end position="81"/>
    </location>
</feature>
<evidence type="ECO:0000313" key="4">
    <source>
        <dbReference type="Proteomes" id="UP000516988"/>
    </source>
</evidence>
<proteinExistence type="predicted"/>
<dbReference type="InterPro" id="IPR050143">
    <property type="entry name" value="TRIM/RBCC"/>
</dbReference>
<accession>A0A7K6W9X9</accession>
<dbReference type="SMART" id="SM00589">
    <property type="entry name" value="PRY"/>
    <property type="match status" value="1"/>
</dbReference>
<dbReference type="InterPro" id="IPR006574">
    <property type="entry name" value="PRY"/>
</dbReference>
<dbReference type="Gene3D" id="2.60.120.920">
    <property type="match status" value="1"/>
</dbReference>
<name>A0A7K6W9X9_STECA</name>
<organism evidence="3 4">
    <name type="scientific">Steatornis caripensis</name>
    <name type="common">Oilbird</name>
    <dbReference type="NCBI Taxonomy" id="48435"/>
    <lineage>
        <taxon>Eukaryota</taxon>
        <taxon>Metazoa</taxon>
        <taxon>Chordata</taxon>
        <taxon>Craniata</taxon>
        <taxon>Vertebrata</taxon>
        <taxon>Euteleostomi</taxon>
        <taxon>Archelosauria</taxon>
        <taxon>Archosauria</taxon>
        <taxon>Dinosauria</taxon>
        <taxon>Saurischia</taxon>
        <taxon>Theropoda</taxon>
        <taxon>Coelurosauria</taxon>
        <taxon>Aves</taxon>
        <taxon>Neognathae</taxon>
        <taxon>Neoaves</taxon>
        <taxon>Strisores</taxon>
        <taxon>Caprimulgiformes</taxon>
        <taxon>Steatornithidae</taxon>
        <taxon>Steatornis</taxon>
    </lineage>
</organism>
<keyword evidence="4" id="KW-1185">Reference proteome</keyword>
<evidence type="ECO:0000313" key="3">
    <source>
        <dbReference type="EMBL" id="NWX44173.1"/>
    </source>
</evidence>
<comment type="caution">
    <text evidence="3">The sequence shown here is derived from an EMBL/GenBank/DDBJ whole genome shotgun (WGS) entry which is preliminary data.</text>
</comment>